<evidence type="ECO:0000259" key="1">
    <source>
        <dbReference type="Pfam" id="PF08350"/>
    </source>
</evidence>
<dbReference type="EMBL" id="AOLG01000051">
    <property type="protein sequence ID" value="ELZ65977.1"/>
    <property type="molecule type" value="Genomic_DNA"/>
</dbReference>
<evidence type="ECO:0000313" key="4">
    <source>
        <dbReference type="Proteomes" id="UP000011559"/>
    </source>
</evidence>
<gene>
    <name evidence="3" type="ORF">C457_15502</name>
</gene>
<keyword evidence="4" id="KW-1185">Reference proteome</keyword>
<evidence type="ECO:0000259" key="2">
    <source>
        <dbReference type="Pfam" id="PF25213"/>
    </source>
</evidence>
<dbReference type="InterPro" id="IPR057527">
    <property type="entry name" value="HVO_A0261-like_N"/>
</dbReference>
<dbReference type="Proteomes" id="UP000011559">
    <property type="component" value="Unassembled WGS sequence"/>
</dbReference>
<dbReference type="InterPro" id="IPR013561">
    <property type="entry name" value="FilR1_middle_dom"/>
</dbReference>
<feature type="domain" description="Methanogenesis regulatory protein FilR1 middle" evidence="1">
    <location>
        <begin position="149"/>
        <end position="276"/>
    </location>
</feature>
<evidence type="ECO:0000313" key="3">
    <source>
        <dbReference type="EMBL" id="ELZ65977.1"/>
    </source>
</evidence>
<organism evidence="3 4">
    <name type="scientific">Haloferax prahovense (strain DSM 18310 / JCM 13924 / TL6)</name>
    <dbReference type="NCBI Taxonomy" id="1227461"/>
    <lineage>
        <taxon>Archaea</taxon>
        <taxon>Methanobacteriati</taxon>
        <taxon>Methanobacteriota</taxon>
        <taxon>Stenosarchaea group</taxon>
        <taxon>Halobacteria</taxon>
        <taxon>Halobacteriales</taxon>
        <taxon>Haloferacaceae</taxon>
        <taxon>Haloferax</taxon>
    </lineage>
</organism>
<sequence>MFESDVSEGDNLRGHGWRYTYGSKGRSENMTPHGRDPHQLLDQAPLLDATRDEPLDRSTLQDELDISRATAYRWTSALTDEQLLEQTAAGYQTTGAGCAVADAVSRFERSIAAADRLEPLLAQISAPEFTRHVHLFADADLHVATPQHPNAPIEPWLEHFASFDRSRSLVVAGCPPKVTERGIEHARNDVDFEAICTPLALEADRNASKNAFDTIASAEAPALYTHSGLPFTMGIIDDVVIVGGFDDETSLPVASVTTDDPEAREWAVDLYRRYKRDADRLDVSEMSPEYR</sequence>
<feature type="domain" description="HVO-A0261-like N-terminal" evidence="2">
    <location>
        <begin position="40"/>
        <end position="116"/>
    </location>
</feature>
<name>M0G340_HALPT</name>
<dbReference type="AlphaFoldDB" id="M0G340"/>
<accession>M0G340</accession>
<evidence type="ECO:0008006" key="5">
    <source>
        <dbReference type="Google" id="ProtNLM"/>
    </source>
</evidence>
<comment type="caution">
    <text evidence="3">The sequence shown here is derived from an EMBL/GenBank/DDBJ whole genome shotgun (WGS) entry which is preliminary data.</text>
</comment>
<dbReference type="Pfam" id="PF08350">
    <property type="entry name" value="FilR1_middle"/>
    <property type="match status" value="1"/>
</dbReference>
<reference evidence="3 4" key="1">
    <citation type="journal article" date="2014" name="PLoS Genet.">
        <title>Phylogenetically driven sequencing of extremely halophilic archaea reveals strategies for static and dynamic osmo-response.</title>
        <authorList>
            <person name="Becker E.A."/>
            <person name="Seitzer P.M."/>
            <person name="Tritt A."/>
            <person name="Larsen D."/>
            <person name="Krusor M."/>
            <person name="Yao A.I."/>
            <person name="Wu D."/>
            <person name="Madern D."/>
            <person name="Eisen J.A."/>
            <person name="Darling A.E."/>
            <person name="Facciotti M.T."/>
        </authorList>
    </citation>
    <scope>NUCLEOTIDE SEQUENCE [LARGE SCALE GENOMIC DNA]</scope>
    <source>
        <strain evidence="4">DSM 18310 / JCM 13924 / TL6</strain>
    </source>
</reference>
<dbReference type="PATRIC" id="fig|1227461.3.peg.3033"/>
<proteinExistence type="predicted"/>
<dbReference type="Pfam" id="PF25213">
    <property type="entry name" value="HVO_A0261_N"/>
    <property type="match status" value="1"/>
</dbReference>
<protein>
    <recommendedName>
        <fullName evidence="5">DNA binding protein</fullName>
    </recommendedName>
</protein>